<feature type="transmembrane region" description="Helical" evidence="1">
    <location>
        <begin position="37"/>
        <end position="56"/>
    </location>
</feature>
<evidence type="ECO:0000313" key="2">
    <source>
        <dbReference type="EMBL" id="MDH6279550.1"/>
    </source>
</evidence>
<name>A0ABT6M5J7_9NOCA</name>
<keyword evidence="1" id="KW-0472">Membrane</keyword>
<sequence length="113" mass="11874">MISNPKVRKWLYVVGPTVSTVLLMLVTAGVIDEGLSASIANAVSSLIFLATGGVAVSNLSPKSATITADGVAVITDALDAYSARAQPVIGSTEMQVQVPRRVAKEYVDPFIRR</sequence>
<keyword evidence="1" id="KW-0812">Transmembrane</keyword>
<dbReference type="EMBL" id="JARXVC010000002">
    <property type="protein sequence ID" value="MDH6279550.1"/>
    <property type="molecule type" value="Genomic_DNA"/>
</dbReference>
<proteinExistence type="predicted"/>
<keyword evidence="3" id="KW-1185">Reference proteome</keyword>
<evidence type="ECO:0008006" key="4">
    <source>
        <dbReference type="Google" id="ProtNLM"/>
    </source>
</evidence>
<evidence type="ECO:0000313" key="3">
    <source>
        <dbReference type="Proteomes" id="UP001160334"/>
    </source>
</evidence>
<keyword evidence="1" id="KW-1133">Transmembrane helix</keyword>
<accession>A0ABT6M5J7</accession>
<reference evidence="2 3" key="1">
    <citation type="submission" date="2023-04" db="EMBL/GenBank/DDBJ databases">
        <title>Forest soil microbial communities from Buena Vista Peninsula, Colon Province, Panama.</title>
        <authorList>
            <person name="Bouskill N."/>
        </authorList>
    </citation>
    <scope>NUCLEOTIDE SEQUENCE [LARGE SCALE GENOMIC DNA]</scope>
    <source>
        <strain evidence="2 3">CFH S0262</strain>
    </source>
</reference>
<evidence type="ECO:0000256" key="1">
    <source>
        <dbReference type="SAM" id="Phobius"/>
    </source>
</evidence>
<comment type="caution">
    <text evidence="2">The sequence shown here is derived from an EMBL/GenBank/DDBJ whole genome shotgun (WGS) entry which is preliminary data.</text>
</comment>
<gene>
    <name evidence="2" type="ORF">M2280_000759</name>
</gene>
<dbReference type="Proteomes" id="UP001160334">
    <property type="component" value="Unassembled WGS sequence"/>
</dbReference>
<protein>
    <recommendedName>
        <fullName evidence="4">Holin</fullName>
    </recommendedName>
</protein>
<dbReference type="RefSeq" id="WP_280758950.1">
    <property type="nucleotide sequence ID" value="NZ_JARXVC010000002.1"/>
</dbReference>
<feature type="transmembrane region" description="Helical" evidence="1">
    <location>
        <begin position="12"/>
        <end position="31"/>
    </location>
</feature>
<organism evidence="2 3">
    <name type="scientific">Prescottella agglutinans</name>
    <dbReference type="NCBI Taxonomy" id="1644129"/>
    <lineage>
        <taxon>Bacteria</taxon>
        <taxon>Bacillati</taxon>
        <taxon>Actinomycetota</taxon>
        <taxon>Actinomycetes</taxon>
        <taxon>Mycobacteriales</taxon>
        <taxon>Nocardiaceae</taxon>
        <taxon>Prescottella</taxon>
    </lineage>
</organism>